<keyword evidence="8" id="KW-1185">Reference proteome</keyword>
<dbReference type="GO" id="GO:0015031">
    <property type="term" value="P:protein transport"/>
    <property type="evidence" value="ECO:0007669"/>
    <property type="project" value="UniProtKB-KW"/>
</dbReference>
<feature type="domain" description="Exocyst complex component Sec8 N-terminal" evidence="6">
    <location>
        <begin position="60"/>
        <end position="150"/>
    </location>
</feature>
<dbReference type="AlphaFoldDB" id="A0A0N4UXM5"/>
<evidence type="ECO:0000256" key="5">
    <source>
        <dbReference type="SAM" id="MobiDB-lite"/>
    </source>
</evidence>
<evidence type="ECO:0000259" key="6">
    <source>
        <dbReference type="Pfam" id="PF04048"/>
    </source>
</evidence>
<dbReference type="WBParaSite" id="EVEC_0000229301-mRNA-1">
    <property type="protein sequence ID" value="EVEC_0000229301-mRNA-1"/>
    <property type="gene ID" value="EVEC_0000229301"/>
</dbReference>
<proteinExistence type="inferred from homology"/>
<dbReference type="GO" id="GO:0006904">
    <property type="term" value="P:vesicle docking involved in exocytosis"/>
    <property type="evidence" value="ECO:0007669"/>
    <property type="project" value="InterPro"/>
</dbReference>
<evidence type="ECO:0000313" key="7">
    <source>
        <dbReference type="EMBL" id="VDD86858.1"/>
    </source>
</evidence>
<dbReference type="GO" id="GO:0007268">
    <property type="term" value="P:chemical synaptic transmission"/>
    <property type="evidence" value="ECO:0007669"/>
    <property type="project" value="TreeGrafter"/>
</dbReference>
<dbReference type="STRING" id="51028.A0A0N4UXM5"/>
<dbReference type="Pfam" id="PF04048">
    <property type="entry name" value="Sec8_N"/>
    <property type="match status" value="1"/>
</dbReference>
<evidence type="ECO:0000256" key="2">
    <source>
        <dbReference type="ARBA" id="ARBA00022448"/>
    </source>
</evidence>
<keyword evidence="3 4" id="KW-0268">Exocytosis</keyword>
<dbReference type="InterPro" id="IPR039682">
    <property type="entry name" value="Sec8/EXOC4"/>
</dbReference>
<keyword evidence="2 4" id="KW-0813">Transport</keyword>
<evidence type="ECO:0000313" key="8">
    <source>
        <dbReference type="Proteomes" id="UP000274131"/>
    </source>
</evidence>
<dbReference type="Proteomes" id="UP000274131">
    <property type="component" value="Unassembled WGS sequence"/>
</dbReference>
<dbReference type="GO" id="GO:0090522">
    <property type="term" value="P:vesicle tethering involved in exocytosis"/>
    <property type="evidence" value="ECO:0007669"/>
    <property type="project" value="UniProtKB-UniRule"/>
</dbReference>
<dbReference type="GO" id="GO:0006612">
    <property type="term" value="P:protein targeting to membrane"/>
    <property type="evidence" value="ECO:0007669"/>
    <property type="project" value="UniProtKB-UniRule"/>
</dbReference>
<dbReference type="GO" id="GO:0000145">
    <property type="term" value="C:exocyst"/>
    <property type="evidence" value="ECO:0007669"/>
    <property type="project" value="UniProtKB-UniRule"/>
</dbReference>
<evidence type="ECO:0000256" key="4">
    <source>
        <dbReference type="RuleBase" id="RU367079"/>
    </source>
</evidence>
<name>A0A0N4UXM5_ENTVE</name>
<gene>
    <name evidence="7" type="ORF">EVEC_LOCUS2001</name>
</gene>
<sequence length="880" mass="100354">MSVQDEKPRAAPRRLLQDQSQTTQENTSALFLNMIRALITSTSEDQRELDRRHLEQGFADSSKAIDALVREHEYDVKVCLESFRTVSSKITACRERMHSLKSGLLSCRSLLQCRRDDLKRLWMENAQQKHVSRILDQIDKVKRLEGEVEEAISHAEYLTAANSLKEADLLLNGPFSNIDGLNNLRIDIHEASKKLVEHIVDDIVSYLIVRPFEFRLVEVIKSFPESKVAESKECMDLLERNSGVNLKQSELLEAQATSSHFALCLNSLSVFGQLSQTLSQIRQLIPSTLSRLVQTTAAIIRVAFKEDESGDARHLAQFIQLILTQLKSSYEVHCLLDKELAQLKNVDAFDNGSRNSNNGIDFHSLSVSSNYWEIAQEAVQKIVSEYVKEVDASVDGVEKSSNSEKIRFSASACTTSGNFGVKQQPTICPPSPWNITAIFPYLERFCSEREAESGLRQPCSLRRFLHSFVLDVFVDRFRTKLEKLAENALQGRDACYNMFGICEEIGKLIVTMETFTDRLSSLWLLVIQDFLKIASSIYEMIIRPSYEKEEKRERRKISAAWAVDEDISRLLKSLPNWCLAVSNDEKPSSTTPTAILTVIESESEIRQRNERESELLIGNLGTAKQLVKEELITDMELIHSLACMHESLKWFCQNFRTLISSMSDSALKIMRTCKIQYQTHTEPAEHREESIYDAVEGRLVELDTIADTCLLIIHLELRVHCFFYLLPLARVVSFGRDMMQFHQLLNGYLPVQKMKYLFDGLGHLSASIFIHSSQHIQKLSENGRKRVCRSIFAVQQRLSQLTGRRESDLDRARSFYELLSHDPDELLALIIEQGASYSHLEYTYLLSLAIRSHPSLSAQPGALEQRISQLKTILSQLKKQ</sequence>
<comment type="similarity">
    <text evidence="1 4">Belongs to the SEC8 family.</text>
</comment>
<reference evidence="9" key="1">
    <citation type="submission" date="2017-02" db="UniProtKB">
        <authorList>
            <consortium name="WormBaseParasite"/>
        </authorList>
    </citation>
    <scope>IDENTIFICATION</scope>
</reference>
<evidence type="ECO:0000256" key="3">
    <source>
        <dbReference type="ARBA" id="ARBA00022483"/>
    </source>
</evidence>
<evidence type="ECO:0000313" key="9">
    <source>
        <dbReference type="WBParaSite" id="EVEC_0000229301-mRNA-1"/>
    </source>
</evidence>
<evidence type="ECO:0000256" key="1">
    <source>
        <dbReference type="ARBA" id="ARBA00010470"/>
    </source>
</evidence>
<dbReference type="GO" id="GO:0032584">
    <property type="term" value="C:growth cone membrane"/>
    <property type="evidence" value="ECO:0007669"/>
    <property type="project" value="TreeGrafter"/>
</dbReference>
<dbReference type="GO" id="GO:0045202">
    <property type="term" value="C:synapse"/>
    <property type="evidence" value="ECO:0007669"/>
    <property type="project" value="TreeGrafter"/>
</dbReference>
<organism evidence="9">
    <name type="scientific">Enterobius vermicularis</name>
    <name type="common">Human pinworm</name>
    <dbReference type="NCBI Taxonomy" id="51028"/>
    <lineage>
        <taxon>Eukaryota</taxon>
        <taxon>Metazoa</taxon>
        <taxon>Ecdysozoa</taxon>
        <taxon>Nematoda</taxon>
        <taxon>Chromadorea</taxon>
        <taxon>Rhabditida</taxon>
        <taxon>Spirurina</taxon>
        <taxon>Oxyuridomorpha</taxon>
        <taxon>Oxyuroidea</taxon>
        <taxon>Oxyuridae</taxon>
        <taxon>Enterobius</taxon>
    </lineage>
</organism>
<dbReference type="EMBL" id="UXUI01007302">
    <property type="protein sequence ID" value="VDD86858.1"/>
    <property type="molecule type" value="Genomic_DNA"/>
</dbReference>
<reference evidence="7 8" key="2">
    <citation type="submission" date="2018-10" db="EMBL/GenBank/DDBJ databases">
        <authorList>
            <consortium name="Pathogen Informatics"/>
        </authorList>
    </citation>
    <scope>NUCLEOTIDE SEQUENCE [LARGE SCALE GENOMIC DNA]</scope>
</reference>
<accession>A0A0N4UXM5</accession>
<protein>
    <recommendedName>
        <fullName evidence="4">Exocyst complex component Sec8</fullName>
    </recommendedName>
</protein>
<feature type="region of interest" description="Disordered" evidence="5">
    <location>
        <begin position="1"/>
        <end position="22"/>
    </location>
</feature>
<keyword evidence="4" id="KW-0653">Protein transport</keyword>
<dbReference type="GO" id="GO:0006893">
    <property type="term" value="P:Golgi to plasma membrane transport"/>
    <property type="evidence" value="ECO:0007669"/>
    <property type="project" value="TreeGrafter"/>
</dbReference>
<comment type="function">
    <text evidence="4">Component of the exocyst complex involved in the docking of exocytic vesicles with fusion sites on the plasma membrane.</text>
</comment>
<dbReference type="OrthoDB" id="272977at2759"/>
<dbReference type="PANTHER" id="PTHR14146">
    <property type="entry name" value="EXOCYST COMPLEX COMPONENT 4"/>
    <property type="match status" value="1"/>
</dbReference>
<dbReference type="PANTHER" id="PTHR14146:SF0">
    <property type="entry name" value="EXOCYST COMPLEX COMPONENT 4"/>
    <property type="match status" value="1"/>
</dbReference>
<dbReference type="InterPro" id="IPR007191">
    <property type="entry name" value="Sec8_exocyst_N"/>
</dbReference>